<dbReference type="KEGG" id="tet:TTHERM_00411680"/>
<dbReference type="AlphaFoldDB" id="I7MKY5"/>
<dbReference type="RefSeq" id="XP_001020862.2">
    <property type="nucleotide sequence ID" value="XM_001020862.3"/>
</dbReference>
<name>I7MKY5_TETTS</name>
<dbReference type="Proteomes" id="UP000009168">
    <property type="component" value="Unassembled WGS sequence"/>
</dbReference>
<protein>
    <submittedName>
        <fullName evidence="2">Uncharacterized protein</fullName>
    </submittedName>
</protein>
<evidence type="ECO:0000313" key="3">
    <source>
        <dbReference type="Proteomes" id="UP000009168"/>
    </source>
</evidence>
<evidence type="ECO:0000256" key="1">
    <source>
        <dbReference type="SAM" id="MobiDB-lite"/>
    </source>
</evidence>
<accession>I7MKY5</accession>
<keyword evidence="3" id="KW-1185">Reference proteome</keyword>
<reference evidence="3" key="1">
    <citation type="journal article" date="2006" name="PLoS Biol.">
        <title>Macronuclear genome sequence of the ciliate Tetrahymena thermophila, a model eukaryote.</title>
        <authorList>
            <person name="Eisen J.A."/>
            <person name="Coyne R.S."/>
            <person name="Wu M."/>
            <person name="Wu D."/>
            <person name="Thiagarajan M."/>
            <person name="Wortman J.R."/>
            <person name="Badger J.H."/>
            <person name="Ren Q."/>
            <person name="Amedeo P."/>
            <person name="Jones K.M."/>
            <person name="Tallon L.J."/>
            <person name="Delcher A.L."/>
            <person name="Salzberg S.L."/>
            <person name="Silva J.C."/>
            <person name="Haas B.J."/>
            <person name="Majoros W.H."/>
            <person name="Farzad M."/>
            <person name="Carlton J.M."/>
            <person name="Smith R.K. Jr."/>
            <person name="Garg J."/>
            <person name="Pearlman R.E."/>
            <person name="Karrer K.M."/>
            <person name="Sun L."/>
            <person name="Manning G."/>
            <person name="Elde N.C."/>
            <person name="Turkewitz A.P."/>
            <person name="Asai D.J."/>
            <person name="Wilkes D.E."/>
            <person name="Wang Y."/>
            <person name="Cai H."/>
            <person name="Collins K."/>
            <person name="Stewart B.A."/>
            <person name="Lee S.R."/>
            <person name="Wilamowska K."/>
            <person name="Weinberg Z."/>
            <person name="Ruzzo W.L."/>
            <person name="Wloga D."/>
            <person name="Gaertig J."/>
            <person name="Frankel J."/>
            <person name="Tsao C.-C."/>
            <person name="Gorovsky M.A."/>
            <person name="Keeling P.J."/>
            <person name="Waller R.F."/>
            <person name="Patron N.J."/>
            <person name="Cherry J.M."/>
            <person name="Stover N.A."/>
            <person name="Krieger C.J."/>
            <person name="del Toro C."/>
            <person name="Ryder H.F."/>
            <person name="Williamson S.C."/>
            <person name="Barbeau R.A."/>
            <person name="Hamilton E.P."/>
            <person name="Orias E."/>
        </authorList>
    </citation>
    <scope>NUCLEOTIDE SEQUENCE [LARGE SCALE GENOMIC DNA]</scope>
    <source>
        <strain evidence="3">SB210</strain>
    </source>
</reference>
<dbReference type="InParanoid" id="I7MKY5"/>
<feature type="region of interest" description="Disordered" evidence="1">
    <location>
        <begin position="338"/>
        <end position="396"/>
    </location>
</feature>
<evidence type="ECO:0000313" key="2">
    <source>
        <dbReference type="EMBL" id="EAS00617.2"/>
    </source>
</evidence>
<sequence>MSLDYSEKMQSQQQQSQLQQAQNQHNYLFENIGAECISYHNDEEPAINYHQHYHQAQQQAAQYPFAAAAAIHSNPLKEEQIYFLPHTKTTGTSNDFHNNNYQSYNYNYNYQTSTPSQQQFATPFSLGITGASKASQNTQGNANTQSSNFVFSNNNHHTANTTTVNQTNNKQIFTGLQQYSQKATNSSFGHNQYNFDIANQENIFLPNTHSTQYQTATTIVAAACNPSTACSTQKTINQGQFYKNMHENIPSIQTLNDIDTVFSSTHDLQSMTNCTCPPQSNNNNQQNAQQFLQLNQLVHSTSAPANYFYNENNNNKHQAEGLILDDIQISGMERKDSLEAKNEESISSQHSLCEKYSKSSKNTSPILNAYNAPIRKSSESDSDATKSSSTLASNKQQSQLKNANKFCMVSLLNFLTDILPNSKEFHHLIKYIIRVKGSGKMRQKVDIFTLAHFRVLFLTLNDWNITQLNSNDIKMHKMIFSEVNKNGNWTKEDLDFMNSIKQQLLYISIQFFEDSANIKQKIQSKSWQNEDTAKHYIEWVNRIAKGIKKMSSGVYIHRF</sequence>
<dbReference type="EMBL" id="GG662612">
    <property type="protein sequence ID" value="EAS00617.2"/>
    <property type="molecule type" value="Genomic_DNA"/>
</dbReference>
<dbReference type="GeneID" id="7825471"/>
<gene>
    <name evidence="2" type="ORF">TTHERM_00411680</name>
</gene>
<dbReference type="OrthoDB" id="10686881at2759"/>
<dbReference type="HOGENOM" id="CLU_487931_0_0_1"/>
<proteinExistence type="predicted"/>
<organism evidence="2 3">
    <name type="scientific">Tetrahymena thermophila (strain SB210)</name>
    <dbReference type="NCBI Taxonomy" id="312017"/>
    <lineage>
        <taxon>Eukaryota</taxon>
        <taxon>Sar</taxon>
        <taxon>Alveolata</taxon>
        <taxon>Ciliophora</taxon>
        <taxon>Intramacronucleata</taxon>
        <taxon>Oligohymenophorea</taxon>
        <taxon>Hymenostomatida</taxon>
        <taxon>Tetrahymenina</taxon>
        <taxon>Tetrahymenidae</taxon>
        <taxon>Tetrahymena</taxon>
    </lineage>
</organism>